<evidence type="ECO:0000256" key="14">
    <source>
        <dbReference type="ARBA" id="ARBA00047783"/>
    </source>
</evidence>
<evidence type="ECO:0000256" key="11">
    <source>
        <dbReference type="ARBA" id="ARBA00022694"/>
    </source>
</evidence>
<keyword evidence="20" id="KW-1185">Reference proteome</keyword>
<evidence type="ECO:0000256" key="7">
    <source>
        <dbReference type="ARBA" id="ARBA00022490"/>
    </source>
</evidence>
<dbReference type="STRING" id="155865.SAMN05216515_10456"/>
<evidence type="ECO:0000256" key="12">
    <source>
        <dbReference type="ARBA" id="ARBA00029736"/>
    </source>
</evidence>
<feature type="binding site" evidence="15 16">
    <location>
        <begin position="130"/>
        <end position="135"/>
    </location>
    <ligand>
        <name>S-adenosyl-L-methionine</name>
        <dbReference type="ChEBI" id="CHEBI:59789"/>
    </ligand>
</feature>
<dbReference type="Proteomes" id="UP000198817">
    <property type="component" value="Unassembled WGS sequence"/>
</dbReference>
<evidence type="ECO:0000256" key="13">
    <source>
        <dbReference type="ARBA" id="ARBA00033392"/>
    </source>
</evidence>
<accession>A0A1I7G0Q2</accession>
<comment type="function">
    <text evidence="1 15 17">Specifically methylates guanosine-37 in various tRNAs.</text>
</comment>
<dbReference type="Gene3D" id="1.10.1270.20">
    <property type="entry name" value="tRNA(m1g37)methyltransferase, domain 2"/>
    <property type="match status" value="1"/>
</dbReference>
<keyword evidence="7 15" id="KW-0963">Cytoplasm</keyword>
<dbReference type="PIRSF" id="PIRSF000386">
    <property type="entry name" value="tRNA_mtase"/>
    <property type="match status" value="1"/>
</dbReference>
<comment type="similarity">
    <text evidence="3 15 17">Belongs to the RNA methyltransferase TrmD family.</text>
</comment>
<evidence type="ECO:0000256" key="15">
    <source>
        <dbReference type="HAMAP-Rule" id="MF_00605"/>
    </source>
</evidence>
<protein>
    <recommendedName>
        <fullName evidence="6 15">tRNA (guanine-N(1)-)-methyltransferase</fullName>
        <ecNumber evidence="5 15">2.1.1.228</ecNumber>
    </recommendedName>
    <alternativeName>
        <fullName evidence="12 15">M1G-methyltransferase</fullName>
    </alternativeName>
    <alternativeName>
        <fullName evidence="13 15">tRNA [GM37] methyltransferase</fullName>
    </alternativeName>
</protein>
<keyword evidence="8 15" id="KW-0489">Methyltransferase</keyword>
<evidence type="ECO:0000256" key="3">
    <source>
        <dbReference type="ARBA" id="ARBA00007630"/>
    </source>
</evidence>
<dbReference type="NCBIfam" id="NF000648">
    <property type="entry name" value="PRK00026.1"/>
    <property type="match status" value="1"/>
</dbReference>
<dbReference type="Gene3D" id="3.40.1280.10">
    <property type="match status" value="1"/>
</dbReference>
<comment type="subcellular location">
    <subcellularLocation>
        <location evidence="2 15 17">Cytoplasm</location>
    </subcellularLocation>
</comment>
<proteinExistence type="inferred from homology"/>
<comment type="catalytic activity">
    <reaction evidence="14 15 17">
        <text>guanosine(37) in tRNA + S-adenosyl-L-methionine = N(1)-methylguanosine(37) in tRNA + S-adenosyl-L-homocysteine + H(+)</text>
        <dbReference type="Rhea" id="RHEA:36899"/>
        <dbReference type="Rhea" id="RHEA-COMP:10145"/>
        <dbReference type="Rhea" id="RHEA-COMP:10147"/>
        <dbReference type="ChEBI" id="CHEBI:15378"/>
        <dbReference type="ChEBI" id="CHEBI:57856"/>
        <dbReference type="ChEBI" id="CHEBI:59789"/>
        <dbReference type="ChEBI" id="CHEBI:73542"/>
        <dbReference type="ChEBI" id="CHEBI:74269"/>
        <dbReference type="EC" id="2.1.1.228"/>
    </reaction>
</comment>
<dbReference type="InterPro" id="IPR016009">
    <property type="entry name" value="tRNA_MeTrfase_TRMD/TRM10"/>
</dbReference>
<evidence type="ECO:0000256" key="6">
    <source>
        <dbReference type="ARBA" id="ARBA00014679"/>
    </source>
</evidence>
<dbReference type="RefSeq" id="WP_090470337.1">
    <property type="nucleotide sequence ID" value="NZ_FOWF01000004.1"/>
</dbReference>
<dbReference type="FunFam" id="3.40.1280.10:FF:000001">
    <property type="entry name" value="tRNA (guanine-N(1)-)-methyltransferase"/>
    <property type="match status" value="1"/>
</dbReference>
<dbReference type="EMBL" id="FPBT01000004">
    <property type="protein sequence ID" value="SFU42020.1"/>
    <property type="molecule type" value="Genomic_DNA"/>
</dbReference>
<feature type="domain" description="tRNA methyltransferase TRMD/TRM10-type" evidence="18">
    <location>
        <begin position="1"/>
        <end position="222"/>
    </location>
</feature>
<reference evidence="19 20" key="1">
    <citation type="submission" date="2016-10" db="EMBL/GenBank/DDBJ databases">
        <authorList>
            <person name="de Groot N.N."/>
        </authorList>
    </citation>
    <scope>NUCLEOTIDE SEQUENCE [LARGE SCALE GENOMIC DNA]</scope>
    <source>
        <strain evidence="19 20">KHGC13</strain>
    </source>
</reference>
<evidence type="ECO:0000256" key="10">
    <source>
        <dbReference type="ARBA" id="ARBA00022691"/>
    </source>
</evidence>
<organism evidence="19 20">
    <name type="scientific">Eubacterium pyruvativorans</name>
    <dbReference type="NCBI Taxonomy" id="155865"/>
    <lineage>
        <taxon>Bacteria</taxon>
        <taxon>Bacillati</taxon>
        <taxon>Bacillota</taxon>
        <taxon>Clostridia</taxon>
        <taxon>Eubacteriales</taxon>
        <taxon>Eubacteriaceae</taxon>
        <taxon>Eubacterium</taxon>
    </lineage>
</organism>
<dbReference type="EC" id="2.1.1.228" evidence="5 15"/>
<dbReference type="GO" id="GO:0005829">
    <property type="term" value="C:cytosol"/>
    <property type="evidence" value="ECO:0007669"/>
    <property type="project" value="TreeGrafter"/>
</dbReference>
<dbReference type="AlphaFoldDB" id="A0A1I7G0Q2"/>
<dbReference type="OrthoDB" id="9807416at2"/>
<dbReference type="CDD" id="cd18080">
    <property type="entry name" value="TrmD-like"/>
    <property type="match status" value="1"/>
</dbReference>
<evidence type="ECO:0000256" key="4">
    <source>
        <dbReference type="ARBA" id="ARBA00011738"/>
    </source>
</evidence>
<evidence type="ECO:0000256" key="9">
    <source>
        <dbReference type="ARBA" id="ARBA00022679"/>
    </source>
</evidence>
<evidence type="ECO:0000313" key="20">
    <source>
        <dbReference type="Proteomes" id="UP000198817"/>
    </source>
</evidence>
<dbReference type="GO" id="GO:0002939">
    <property type="term" value="P:tRNA N1-guanine methylation"/>
    <property type="evidence" value="ECO:0007669"/>
    <property type="project" value="TreeGrafter"/>
</dbReference>
<dbReference type="PANTHER" id="PTHR46417:SF1">
    <property type="entry name" value="TRNA (GUANINE-N(1)-)-METHYLTRANSFERASE"/>
    <property type="match status" value="1"/>
</dbReference>
<keyword evidence="9 15" id="KW-0808">Transferase</keyword>
<dbReference type="InterPro" id="IPR023148">
    <property type="entry name" value="tRNA_m1G_MeTrfase_C_sf"/>
</dbReference>
<evidence type="ECO:0000256" key="2">
    <source>
        <dbReference type="ARBA" id="ARBA00004496"/>
    </source>
</evidence>
<dbReference type="InterPro" id="IPR029026">
    <property type="entry name" value="tRNA_m1G_MTases_N"/>
</dbReference>
<evidence type="ECO:0000313" key="19">
    <source>
        <dbReference type="EMBL" id="SFU42020.1"/>
    </source>
</evidence>
<keyword evidence="10 15" id="KW-0949">S-adenosyl-L-methionine</keyword>
<evidence type="ECO:0000256" key="5">
    <source>
        <dbReference type="ARBA" id="ARBA00012807"/>
    </source>
</evidence>
<dbReference type="PANTHER" id="PTHR46417">
    <property type="entry name" value="TRNA (GUANINE-N(1)-)-METHYLTRANSFERASE"/>
    <property type="match status" value="1"/>
</dbReference>
<evidence type="ECO:0000256" key="8">
    <source>
        <dbReference type="ARBA" id="ARBA00022603"/>
    </source>
</evidence>
<name>A0A1I7G0Q2_9FIRM</name>
<dbReference type="InterPro" id="IPR002649">
    <property type="entry name" value="tRNA_m1G_MeTrfase_TrmD"/>
</dbReference>
<dbReference type="HAMAP" id="MF_00605">
    <property type="entry name" value="TrmD"/>
    <property type="match status" value="1"/>
</dbReference>
<dbReference type="SUPFAM" id="SSF75217">
    <property type="entry name" value="alpha/beta knot"/>
    <property type="match status" value="1"/>
</dbReference>
<sequence>MKFHVLTLFPEMFPPVLGASILGRAERSGILSFHYVNIRDYSTDKRRRVDDTPFGGGKGMLMQAQPVFDALRSVSAESKRILYMSPRGRKLDPALVRSLAGEEELVILCGHYEGIDQRILDHWPIEEVSIGDYVLTGGETAAMVLIDSVSRLLPGVLSKEGAAVEESVYSGLLEYPQYTQPREYEGMAVPEVLVSGNHRLIHLWKFEESLKLTKRKRPDLFDEFVKNHRGLDKDEQKVMEKVIEMM</sequence>
<evidence type="ECO:0000259" key="18">
    <source>
        <dbReference type="Pfam" id="PF01746"/>
    </source>
</evidence>
<comment type="subunit">
    <text evidence="4 15 17">Homodimer.</text>
</comment>
<evidence type="ECO:0000256" key="16">
    <source>
        <dbReference type="PIRSR" id="PIRSR000386-1"/>
    </source>
</evidence>
<evidence type="ECO:0000256" key="1">
    <source>
        <dbReference type="ARBA" id="ARBA00002634"/>
    </source>
</evidence>
<evidence type="ECO:0000256" key="17">
    <source>
        <dbReference type="RuleBase" id="RU003464"/>
    </source>
</evidence>
<dbReference type="Pfam" id="PF01746">
    <property type="entry name" value="tRNA_m1G_MT"/>
    <property type="match status" value="1"/>
</dbReference>
<dbReference type="NCBIfam" id="TIGR00088">
    <property type="entry name" value="trmD"/>
    <property type="match status" value="1"/>
</dbReference>
<keyword evidence="11 15" id="KW-0819">tRNA processing</keyword>
<feature type="binding site" evidence="15 16">
    <location>
        <position position="110"/>
    </location>
    <ligand>
        <name>S-adenosyl-L-methionine</name>
        <dbReference type="ChEBI" id="CHEBI:59789"/>
    </ligand>
</feature>
<dbReference type="GO" id="GO:0052906">
    <property type="term" value="F:tRNA (guanine(37)-N1)-methyltransferase activity"/>
    <property type="evidence" value="ECO:0007669"/>
    <property type="project" value="UniProtKB-UniRule"/>
</dbReference>
<gene>
    <name evidence="15" type="primary">trmD</name>
    <name evidence="19" type="ORF">SAMN05216508_10475</name>
</gene>
<dbReference type="InterPro" id="IPR029028">
    <property type="entry name" value="Alpha/beta_knot_MTases"/>
</dbReference>